<dbReference type="EMBL" id="BSOY01000025">
    <property type="protein sequence ID" value="GLS01408.1"/>
    <property type="molecule type" value="Genomic_DNA"/>
</dbReference>
<protein>
    <recommendedName>
        <fullName evidence="1">VOC domain-containing protein</fullName>
    </recommendedName>
</protein>
<sequence length="116" mass="12831">MGKWYARPVLFVADVQRAVDFYVGKLGFTEKWRFGDEVAQVDRDECEIIVSSQRPPKTGMGMLFVELTAADFKALPDAFAANGVAFTHGQWGYPVLIVDDPDGNQLFFPDPESPGG</sequence>
<evidence type="ECO:0000313" key="2">
    <source>
        <dbReference type="EMBL" id="GLS01408.1"/>
    </source>
</evidence>
<proteinExistence type="predicted"/>
<comment type="caution">
    <text evidence="2">The sequence shown here is derived from an EMBL/GenBank/DDBJ whole genome shotgun (WGS) entry which is preliminary data.</text>
</comment>
<name>A0ABQ6BHC2_9CAUL</name>
<dbReference type="PROSITE" id="PS51819">
    <property type="entry name" value="VOC"/>
    <property type="match status" value="1"/>
</dbReference>
<accession>A0ABQ6BHC2</accession>
<gene>
    <name evidence="2" type="ORF">GCM10007859_14220</name>
</gene>
<dbReference type="InterPro" id="IPR004360">
    <property type="entry name" value="Glyas_Fos-R_dOase_dom"/>
</dbReference>
<reference evidence="3" key="1">
    <citation type="journal article" date="2019" name="Int. J. Syst. Evol. Microbiol.">
        <title>The Global Catalogue of Microorganisms (GCM) 10K type strain sequencing project: providing services to taxonomists for standard genome sequencing and annotation.</title>
        <authorList>
            <consortium name="The Broad Institute Genomics Platform"/>
            <consortium name="The Broad Institute Genome Sequencing Center for Infectious Disease"/>
            <person name="Wu L."/>
            <person name="Ma J."/>
        </authorList>
    </citation>
    <scope>NUCLEOTIDE SEQUENCE [LARGE SCALE GENOMIC DNA]</scope>
    <source>
        <strain evidence="3">NBRC 110107</strain>
    </source>
</reference>
<dbReference type="Proteomes" id="UP001156921">
    <property type="component" value="Unassembled WGS sequence"/>
</dbReference>
<evidence type="ECO:0000313" key="3">
    <source>
        <dbReference type="Proteomes" id="UP001156921"/>
    </source>
</evidence>
<dbReference type="InterPro" id="IPR029068">
    <property type="entry name" value="Glyas_Bleomycin-R_OHBP_Dase"/>
</dbReference>
<feature type="domain" description="VOC" evidence="1">
    <location>
        <begin position="4"/>
        <end position="116"/>
    </location>
</feature>
<dbReference type="SUPFAM" id="SSF54593">
    <property type="entry name" value="Glyoxalase/Bleomycin resistance protein/Dihydroxybiphenyl dioxygenase"/>
    <property type="match status" value="1"/>
</dbReference>
<organism evidence="2 3">
    <name type="scientific">Brevundimonas denitrificans</name>
    <dbReference type="NCBI Taxonomy" id="1443434"/>
    <lineage>
        <taxon>Bacteria</taxon>
        <taxon>Pseudomonadati</taxon>
        <taxon>Pseudomonadota</taxon>
        <taxon>Alphaproteobacteria</taxon>
        <taxon>Caulobacterales</taxon>
        <taxon>Caulobacteraceae</taxon>
        <taxon>Brevundimonas</taxon>
    </lineage>
</organism>
<dbReference type="RefSeq" id="WP_284222264.1">
    <property type="nucleotide sequence ID" value="NZ_BSOY01000025.1"/>
</dbReference>
<dbReference type="Pfam" id="PF00903">
    <property type="entry name" value="Glyoxalase"/>
    <property type="match status" value="1"/>
</dbReference>
<keyword evidence="3" id="KW-1185">Reference proteome</keyword>
<dbReference type="Gene3D" id="3.10.180.10">
    <property type="entry name" value="2,3-Dihydroxybiphenyl 1,2-Dioxygenase, domain 1"/>
    <property type="match status" value="1"/>
</dbReference>
<dbReference type="InterPro" id="IPR037523">
    <property type="entry name" value="VOC_core"/>
</dbReference>
<evidence type="ECO:0000259" key="1">
    <source>
        <dbReference type="PROSITE" id="PS51819"/>
    </source>
</evidence>